<evidence type="ECO:0000256" key="6">
    <source>
        <dbReference type="SAM" id="Phobius"/>
    </source>
</evidence>
<keyword evidence="3 6" id="KW-0812">Transmembrane</keyword>
<keyword evidence="8" id="KW-1185">Reference proteome</keyword>
<keyword evidence="4 6" id="KW-1133">Transmembrane helix</keyword>
<feature type="transmembrane region" description="Helical" evidence="6">
    <location>
        <begin position="299"/>
        <end position="317"/>
    </location>
</feature>
<organism evidence="7 8">
    <name type="scientific">Massilia cavernae</name>
    <dbReference type="NCBI Taxonomy" id="2320864"/>
    <lineage>
        <taxon>Bacteria</taxon>
        <taxon>Pseudomonadati</taxon>
        <taxon>Pseudomonadota</taxon>
        <taxon>Betaproteobacteria</taxon>
        <taxon>Burkholderiales</taxon>
        <taxon>Oxalobacteraceae</taxon>
        <taxon>Telluria group</taxon>
        <taxon>Massilia</taxon>
    </lineage>
</organism>
<dbReference type="Proteomes" id="UP000284006">
    <property type="component" value="Unassembled WGS sequence"/>
</dbReference>
<feature type="transmembrane region" description="Helical" evidence="6">
    <location>
        <begin position="432"/>
        <end position="452"/>
    </location>
</feature>
<feature type="transmembrane region" description="Helical" evidence="6">
    <location>
        <begin position="116"/>
        <end position="135"/>
    </location>
</feature>
<feature type="transmembrane region" description="Helical" evidence="6">
    <location>
        <begin position="53"/>
        <end position="70"/>
    </location>
</feature>
<dbReference type="NCBIfam" id="TIGR00733">
    <property type="entry name" value="OPT family oligopeptide transporter"/>
    <property type="match status" value="1"/>
</dbReference>
<dbReference type="PANTHER" id="PTHR31645:SF0">
    <property type="entry name" value="OLIGOPEPTIDE TRANSPORTER YGL114W-RELATED"/>
    <property type="match status" value="1"/>
</dbReference>
<evidence type="ECO:0000256" key="5">
    <source>
        <dbReference type="ARBA" id="ARBA00023136"/>
    </source>
</evidence>
<dbReference type="AlphaFoldDB" id="A0A418Y4D8"/>
<dbReference type="GO" id="GO:0035673">
    <property type="term" value="F:oligopeptide transmembrane transporter activity"/>
    <property type="evidence" value="ECO:0007669"/>
    <property type="project" value="InterPro"/>
</dbReference>
<comment type="caution">
    <text evidence="7">The sequence shown here is derived from an EMBL/GenBank/DDBJ whole genome shotgun (WGS) entry which is preliminary data.</text>
</comment>
<feature type="transmembrane region" description="Helical" evidence="6">
    <location>
        <begin position="376"/>
        <end position="394"/>
    </location>
</feature>
<feature type="non-terminal residue" evidence="7">
    <location>
        <position position="562"/>
    </location>
</feature>
<dbReference type="Pfam" id="PF03169">
    <property type="entry name" value="OPT"/>
    <property type="match status" value="1"/>
</dbReference>
<name>A0A418Y4D8_9BURK</name>
<keyword evidence="5 6" id="KW-0472">Membrane</keyword>
<dbReference type="InterPro" id="IPR004814">
    <property type="entry name" value="Oligopep_transpt"/>
</dbReference>
<feature type="transmembrane region" description="Helical" evidence="6">
    <location>
        <begin position="352"/>
        <end position="369"/>
    </location>
</feature>
<proteinExistence type="predicted"/>
<feature type="transmembrane region" description="Helical" evidence="6">
    <location>
        <begin position="406"/>
        <end position="425"/>
    </location>
</feature>
<gene>
    <name evidence="7" type="ORF">D3872_08300</name>
</gene>
<feature type="transmembrane region" description="Helical" evidence="6">
    <location>
        <begin position="472"/>
        <end position="490"/>
    </location>
</feature>
<evidence type="ECO:0000256" key="1">
    <source>
        <dbReference type="ARBA" id="ARBA00004141"/>
    </source>
</evidence>
<sequence>MPYDSTPSPVRPYIPASAQLPEMTLRALVMGIVLGMIFGASSLYLVLKVGLTVSASIPVAVIAITLFGMAKKLGGRDSTILENSITQTAGSAGESIAFGLGVTMPAIMILGFDLEISRVMLVGVLGALLGILMMIPMRRTMIVDQHNQLKYPEGTACAEVLKAAATESSREAAGEIREAGSEAAREAKRRAFIIFGGFGLGLLYKVANISFKGWKDTANFMFGAPLKAGSVGAELSPELLGVGYIIGPRIAATMAAGGVLSYLMLIPMIKFFGDLLAVPVSPGTMLIKDMGPDDIRSAYVLYIGAGAVAAGGLISLVRSMPTIWNGLKGGLSGMGKGSAADESVRTDRDIPLKWVVLGCLSIIAVITVATPLHMNVLGALLILVFGFLFATVSSRLTGEVGSSSNPISGMAVATLLFTCLIFLVMGWTGGQYYVTALSVGAIVCIAASNAGTTSQDLKTGFLVGSTPKLQQYAILAGALASALILGPILLKLNDASTVYVPAAQVAPNLRVDASKLSATGQLQGPQAASDSNTYKVWHKTDTVGGPAGKYFVKPDGEVAYLV</sequence>
<dbReference type="EMBL" id="QYUP01000082">
    <property type="protein sequence ID" value="RJG20528.1"/>
    <property type="molecule type" value="Genomic_DNA"/>
</dbReference>
<reference evidence="7 8" key="1">
    <citation type="submission" date="2018-09" db="EMBL/GenBank/DDBJ databases">
        <authorList>
            <person name="Zhu H."/>
        </authorList>
    </citation>
    <scope>NUCLEOTIDE SEQUENCE [LARGE SCALE GENOMIC DNA]</scope>
    <source>
        <strain evidence="7 8">K1S02-61</strain>
    </source>
</reference>
<evidence type="ECO:0000256" key="3">
    <source>
        <dbReference type="ARBA" id="ARBA00022692"/>
    </source>
</evidence>
<evidence type="ECO:0000313" key="8">
    <source>
        <dbReference type="Proteomes" id="UP000284006"/>
    </source>
</evidence>
<dbReference type="RefSeq" id="WP_119810331.1">
    <property type="nucleotide sequence ID" value="NZ_QYUP01000082.1"/>
</dbReference>
<dbReference type="InterPro" id="IPR004813">
    <property type="entry name" value="OPT"/>
</dbReference>
<dbReference type="InterPro" id="IPR045035">
    <property type="entry name" value="YSL-like"/>
</dbReference>
<evidence type="ECO:0000256" key="4">
    <source>
        <dbReference type="ARBA" id="ARBA00022989"/>
    </source>
</evidence>
<evidence type="ECO:0000256" key="2">
    <source>
        <dbReference type="ARBA" id="ARBA00022448"/>
    </source>
</evidence>
<feature type="transmembrane region" description="Helical" evidence="6">
    <location>
        <begin position="191"/>
        <end position="211"/>
    </location>
</feature>
<comment type="subcellular location">
    <subcellularLocation>
        <location evidence="1">Membrane</location>
        <topology evidence="1">Multi-pass membrane protein</topology>
    </subcellularLocation>
</comment>
<dbReference type="GO" id="GO:0016020">
    <property type="term" value="C:membrane"/>
    <property type="evidence" value="ECO:0007669"/>
    <property type="project" value="UniProtKB-SubCell"/>
</dbReference>
<keyword evidence="2" id="KW-0813">Transport</keyword>
<protein>
    <submittedName>
        <fullName evidence="7">Oligopeptide transporter, OPT family</fullName>
    </submittedName>
</protein>
<evidence type="ECO:0000313" key="7">
    <source>
        <dbReference type="EMBL" id="RJG20528.1"/>
    </source>
</evidence>
<feature type="transmembrane region" description="Helical" evidence="6">
    <location>
        <begin position="91"/>
        <end position="110"/>
    </location>
</feature>
<dbReference type="PANTHER" id="PTHR31645">
    <property type="entry name" value="OLIGOPEPTIDE TRANSPORTER YGL114W-RELATED"/>
    <property type="match status" value="1"/>
</dbReference>
<feature type="transmembrane region" description="Helical" evidence="6">
    <location>
        <begin position="27"/>
        <end position="47"/>
    </location>
</feature>
<accession>A0A418Y4D8</accession>
<dbReference type="OrthoDB" id="9809340at2"/>
<feature type="transmembrane region" description="Helical" evidence="6">
    <location>
        <begin position="259"/>
        <end position="278"/>
    </location>
</feature>